<evidence type="ECO:0000256" key="2">
    <source>
        <dbReference type="SAM" id="SignalP"/>
    </source>
</evidence>
<reference evidence="3" key="1">
    <citation type="journal article" date="2014" name="Int. J. Syst. Evol. Microbiol.">
        <title>Complete genome sequence of Corynebacterium casei LMG S-19264T (=DSM 44701T), isolated from a smear-ripened cheese.</title>
        <authorList>
            <consortium name="US DOE Joint Genome Institute (JGI-PGF)"/>
            <person name="Walter F."/>
            <person name="Albersmeier A."/>
            <person name="Kalinowski J."/>
            <person name="Ruckert C."/>
        </authorList>
    </citation>
    <scope>NUCLEOTIDE SEQUENCE</scope>
    <source>
        <strain evidence="3">CGMCC 1.15794</strain>
    </source>
</reference>
<feature type="signal peptide" evidence="2">
    <location>
        <begin position="1"/>
        <end position="36"/>
    </location>
</feature>
<evidence type="ECO:0000256" key="1">
    <source>
        <dbReference type="SAM" id="MobiDB-lite"/>
    </source>
</evidence>
<reference evidence="3" key="2">
    <citation type="submission" date="2020-09" db="EMBL/GenBank/DDBJ databases">
        <authorList>
            <person name="Sun Q."/>
            <person name="Zhou Y."/>
        </authorList>
    </citation>
    <scope>NUCLEOTIDE SEQUENCE</scope>
    <source>
        <strain evidence="3">CGMCC 1.15794</strain>
    </source>
</reference>
<accession>A0A917MLT7</accession>
<feature type="chain" id="PRO_5038744535" description="Lipoprotein" evidence="2">
    <location>
        <begin position="37"/>
        <end position="154"/>
    </location>
</feature>
<dbReference type="EMBL" id="BMJY01000005">
    <property type="protein sequence ID" value="GGH42933.1"/>
    <property type="molecule type" value="Genomic_DNA"/>
</dbReference>
<evidence type="ECO:0000313" key="3">
    <source>
        <dbReference type="EMBL" id="GGH42933.1"/>
    </source>
</evidence>
<sequence>MRRRTSRAANAGARTLRLVSAAALAASALLALTACAPSDAEGTVSAIADVPGVAAAFAEYQQPGLPTNVQLVVTVSVPDAESLDDDSLRDIVDDVLGTAWRSAETRPEGISVWVTPEPLPDSGRPDTVRLGGERWGGYTAAELEERFGAWEQPR</sequence>
<keyword evidence="2" id="KW-0732">Signal</keyword>
<evidence type="ECO:0008006" key="5">
    <source>
        <dbReference type="Google" id="ProtNLM"/>
    </source>
</evidence>
<dbReference type="AlphaFoldDB" id="A0A917MLT7"/>
<gene>
    <name evidence="3" type="ORF">GCM10010921_16470</name>
</gene>
<protein>
    <recommendedName>
        <fullName evidence="5">Lipoprotein</fullName>
    </recommendedName>
</protein>
<feature type="region of interest" description="Disordered" evidence="1">
    <location>
        <begin position="112"/>
        <end position="132"/>
    </location>
</feature>
<comment type="caution">
    <text evidence="3">The sequence shown here is derived from an EMBL/GenBank/DDBJ whole genome shotgun (WGS) entry which is preliminary data.</text>
</comment>
<evidence type="ECO:0000313" key="4">
    <source>
        <dbReference type="Proteomes" id="UP000657592"/>
    </source>
</evidence>
<dbReference type="Proteomes" id="UP000657592">
    <property type="component" value="Unassembled WGS sequence"/>
</dbReference>
<name>A0A917MLT7_9MICO</name>
<dbReference type="PROSITE" id="PS51257">
    <property type="entry name" value="PROKAR_LIPOPROTEIN"/>
    <property type="match status" value="1"/>
</dbReference>
<keyword evidence="4" id="KW-1185">Reference proteome</keyword>
<organism evidence="3 4">
    <name type="scientific">Microbacterium album</name>
    <dbReference type="NCBI Taxonomy" id="2053191"/>
    <lineage>
        <taxon>Bacteria</taxon>
        <taxon>Bacillati</taxon>
        <taxon>Actinomycetota</taxon>
        <taxon>Actinomycetes</taxon>
        <taxon>Micrococcales</taxon>
        <taxon>Microbacteriaceae</taxon>
        <taxon>Microbacterium</taxon>
    </lineage>
</organism>
<proteinExistence type="predicted"/>